<gene>
    <name evidence="3" type="ORF">PHACADRAFT_194594</name>
</gene>
<feature type="compositionally biased region" description="Polar residues" evidence="1">
    <location>
        <begin position="81"/>
        <end position="91"/>
    </location>
</feature>
<feature type="compositionally biased region" description="Basic and acidic residues" evidence="1">
    <location>
        <begin position="36"/>
        <end position="47"/>
    </location>
</feature>
<dbReference type="AlphaFoldDB" id="K5WDC5"/>
<dbReference type="InParanoid" id="K5WDC5"/>
<evidence type="ECO:0000256" key="1">
    <source>
        <dbReference type="SAM" id="MobiDB-lite"/>
    </source>
</evidence>
<keyword evidence="4" id="KW-1185">Reference proteome</keyword>
<sequence>MSSVGDTVALVVVVTSSFLSLVVVIQAFTAIVHSRSGQEKEDGRGAVDDVQSSGSSDLQPNDPQSSYPQSSDPQLGDFLSARSNNLQTGHTQPVRFSDGDLRLVESSDPRPASQGVEHRGVTCRGCGKSIFGCHATFISVSGVMAAVKCQSSAYVTNASHVTTSASALRVSTWSRNAPRITSLMSSFLFEAQEKKRNSLPHNAGLTPLRFPWETTAYSFPNEI</sequence>
<name>K5WDC5_PHACS</name>
<organism evidence="3 4">
    <name type="scientific">Phanerochaete carnosa (strain HHB-10118-sp)</name>
    <name type="common">White-rot fungus</name>
    <name type="synonym">Peniophora carnosa</name>
    <dbReference type="NCBI Taxonomy" id="650164"/>
    <lineage>
        <taxon>Eukaryota</taxon>
        <taxon>Fungi</taxon>
        <taxon>Dikarya</taxon>
        <taxon>Basidiomycota</taxon>
        <taxon>Agaricomycotina</taxon>
        <taxon>Agaricomycetes</taxon>
        <taxon>Polyporales</taxon>
        <taxon>Phanerochaetaceae</taxon>
        <taxon>Phanerochaete</taxon>
    </lineage>
</organism>
<dbReference type="EMBL" id="JH930471">
    <property type="protein sequence ID" value="EKM57019.1"/>
    <property type="molecule type" value="Genomic_DNA"/>
</dbReference>
<dbReference type="RefSeq" id="XP_007394847.1">
    <property type="nucleotide sequence ID" value="XM_007394785.1"/>
</dbReference>
<proteinExistence type="predicted"/>
<dbReference type="Proteomes" id="UP000008370">
    <property type="component" value="Unassembled WGS sequence"/>
</dbReference>
<evidence type="ECO:0000313" key="3">
    <source>
        <dbReference type="EMBL" id="EKM57019.1"/>
    </source>
</evidence>
<dbReference type="GeneID" id="18911008"/>
<reference evidence="3 4" key="1">
    <citation type="journal article" date="2012" name="BMC Genomics">
        <title>Comparative genomics of the white-rot fungi, Phanerochaete carnosa and P. chrysosporium, to elucidate the genetic basis of the distinct wood types they colonize.</title>
        <authorList>
            <person name="Suzuki H."/>
            <person name="MacDonald J."/>
            <person name="Syed K."/>
            <person name="Salamov A."/>
            <person name="Hori C."/>
            <person name="Aerts A."/>
            <person name="Henrissat B."/>
            <person name="Wiebenga A."/>
            <person name="vanKuyk P.A."/>
            <person name="Barry K."/>
            <person name="Lindquist E."/>
            <person name="LaButti K."/>
            <person name="Lapidus A."/>
            <person name="Lucas S."/>
            <person name="Coutinho P."/>
            <person name="Gong Y."/>
            <person name="Samejima M."/>
            <person name="Mahadevan R."/>
            <person name="Abou-Zaid M."/>
            <person name="de Vries R.P."/>
            <person name="Igarashi K."/>
            <person name="Yadav J.S."/>
            <person name="Grigoriev I.V."/>
            <person name="Master E.R."/>
        </authorList>
    </citation>
    <scope>NUCLEOTIDE SEQUENCE [LARGE SCALE GENOMIC DNA]</scope>
    <source>
        <strain evidence="3 4">HHB-10118-sp</strain>
    </source>
</reference>
<keyword evidence="2" id="KW-0472">Membrane</keyword>
<protein>
    <submittedName>
        <fullName evidence="3">Uncharacterized protein</fullName>
    </submittedName>
</protein>
<evidence type="ECO:0000313" key="4">
    <source>
        <dbReference type="Proteomes" id="UP000008370"/>
    </source>
</evidence>
<evidence type="ECO:0000256" key="2">
    <source>
        <dbReference type="SAM" id="Phobius"/>
    </source>
</evidence>
<feature type="compositionally biased region" description="Basic and acidic residues" evidence="1">
    <location>
        <begin position="97"/>
        <end position="108"/>
    </location>
</feature>
<dbReference type="KEGG" id="pco:PHACADRAFT_194594"/>
<dbReference type="HOGENOM" id="CLU_1240506_0_0_1"/>
<feature type="region of interest" description="Disordered" evidence="1">
    <location>
        <begin position="34"/>
        <end position="119"/>
    </location>
</feature>
<keyword evidence="2" id="KW-1133">Transmembrane helix</keyword>
<keyword evidence="2" id="KW-0812">Transmembrane</keyword>
<feature type="transmembrane region" description="Helical" evidence="2">
    <location>
        <begin position="7"/>
        <end position="28"/>
    </location>
</feature>
<feature type="compositionally biased region" description="Low complexity" evidence="1">
    <location>
        <begin position="59"/>
        <end position="74"/>
    </location>
</feature>
<accession>K5WDC5</accession>